<keyword evidence="3 6" id="KW-0560">Oxidoreductase</keyword>
<keyword evidence="4 6" id="KW-0520">NAD</keyword>
<evidence type="ECO:0000256" key="5">
    <source>
        <dbReference type="ARBA" id="ARBA00048542"/>
    </source>
</evidence>
<evidence type="ECO:0000256" key="1">
    <source>
        <dbReference type="ARBA" id="ARBA00022630"/>
    </source>
</evidence>
<comment type="catalytic activity">
    <reaction evidence="6">
        <text>2 a quinone + NADH + H(+) = 2 a 1,4-benzosemiquinone + NAD(+)</text>
        <dbReference type="Rhea" id="RHEA:65952"/>
        <dbReference type="ChEBI" id="CHEBI:15378"/>
        <dbReference type="ChEBI" id="CHEBI:57540"/>
        <dbReference type="ChEBI" id="CHEBI:57945"/>
        <dbReference type="ChEBI" id="CHEBI:132124"/>
        <dbReference type="ChEBI" id="CHEBI:134225"/>
    </reaction>
</comment>
<comment type="function">
    <text evidence="6">Also exhibits azoreductase activity. Catalyzes the reductive cleavage of the azo bond in aromatic azo compounds to the corresponding amines.</text>
</comment>
<feature type="binding site" evidence="6">
    <location>
        <position position="9"/>
    </location>
    <ligand>
        <name>FMN</name>
        <dbReference type="ChEBI" id="CHEBI:58210"/>
    </ligand>
</feature>
<comment type="caution">
    <text evidence="6">Lacks conserved residue(s) required for the propagation of feature annotation.</text>
</comment>
<dbReference type="GO" id="GO:0016655">
    <property type="term" value="F:oxidoreductase activity, acting on NAD(P)H, quinone or similar compound as acceptor"/>
    <property type="evidence" value="ECO:0007669"/>
    <property type="project" value="InterPro"/>
</dbReference>
<keyword evidence="1 6" id="KW-0285">Flavoprotein</keyword>
<evidence type="ECO:0000256" key="6">
    <source>
        <dbReference type="HAMAP-Rule" id="MF_01216"/>
    </source>
</evidence>
<dbReference type="SUPFAM" id="SSF52218">
    <property type="entry name" value="Flavoproteins"/>
    <property type="match status" value="1"/>
</dbReference>
<comment type="cofactor">
    <cofactor evidence="6">
        <name>FMN</name>
        <dbReference type="ChEBI" id="CHEBI:58210"/>
    </cofactor>
    <text evidence="6">Binds 1 FMN per subunit.</text>
</comment>
<dbReference type="GO" id="GO:0016652">
    <property type="term" value="F:oxidoreductase activity, acting on NAD(P)H as acceptor"/>
    <property type="evidence" value="ECO:0007669"/>
    <property type="project" value="UniProtKB-UniRule"/>
</dbReference>
<dbReference type="InterPro" id="IPR029039">
    <property type="entry name" value="Flavoprotein-like_sf"/>
</dbReference>
<name>A0AB74CXI8_9BURK</name>
<evidence type="ECO:0000313" key="9">
    <source>
        <dbReference type="Proteomes" id="UP000273734"/>
    </source>
</evidence>
<feature type="binding site" evidence="6">
    <location>
        <begin position="97"/>
        <end position="100"/>
    </location>
    <ligand>
        <name>FMN</name>
        <dbReference type="ChEBI" id="CHEBI:58210"/>
    </ligand>
</feature>
<dbReference type="GO" id="GO:0009055">
    <property type="term" value="F:electron transfer activity"/>
    <property type="evidence" value="ECO:0007669"/>
    <property type="project" value="UniProtKB-UniRule"/>
</dbReference>
<dbReference type="EMBL" id="QTNY01000033">
    <property type="protein sequence ID" value="RQP69299.1"/>
    <property type="molecule type" value="Genomic_DNA"/>
</dbReference>
<gene>
    <name evidence="6" type="primary">azoR</name>
    <name evidence="8" type="ORF">DF015_32160</name>
</gene>
<feature type="domain" description="Flavodoxin-like fold" evidence="7">
    <location>
        <begin position="1"/>
        <end position="200"/>
    </location>
</feature>
<dbReference type="InterPro" id="IPR050104">
    <property type="entry name" value="FMN-dep_NADH:Q_OxRdtase_AzoR1"/>
</dbReference>
<comment type="similarity">
    <text evidence="6">Belongs to the azoreductase type 1 family.</text>
</comment>
<dbReference type="HAMAP" id="MF_01216">
    <property type="entry name" value="Azoreductase_type1"/>
    <property type="match status" value="1"/>
</dbReference>
<dbReference type="InterPro" id="IPR003680">
    <property type="entry name" value="Flavodoxin_fold"/>
</dbReference>
<dbReference type="Proteomes" id="UP000273734">
    <property type="component" value="Unassembled WGS sequence"/>
</dbReference>
<comment type="catalytic activity">
    <reaction evidence="5">
        <text>N,N-dimethyl-1,4-phenylenediamine + anthranilate + 2 NAD(+) = 2-(4-dimethylaminophenyl)diazenylbenzoate + 2 NADH + 2 H(+)</text>
        <dbReference type="Rhea" id="RHEA:55872"/>
        <dbReference type="ChEBI" id="CHEBI:15378"/>
        <dbReference type="ChEBI" id="CHEBI:15783"/>
        <dbReference type="ChEBI" id="CHEBI:16567"/>
        <dbReference type="ChEBI" id="CHEBI:57540"/>
        <dbReference type="ChEBI" id="CHEBI:57945"/>
        <dbReference type="ChEBI" id="CHEBI:71579"/>
        <dbReference type="EC" id="1.7.1.17"/>
    </reaction>
    <physiologicalReaction direction="right-to-left" evidence="5">
        <dbReference type="Rhea" id="RHEA:55874"/>
    </physiologicalReaction>
</comment>
<dbReference type="EC" id="1.6.5.-" evidence="6"/>
<dbReference type="Pfam" id="PF02525">
    <property type="entry name" value="Flavodoxin_2"/>
    <property type="match status" value="1"/>
</dbReference>
<evidence type="ECO:0000313" key="8">
    <source>
        <dbReference type="EMBL" id="RQP69299.1"/>
    </source>
</evidence>
<evidence type="ECO:0000256" key="4">
    <source>
        <dbReference type="ARBA" id="ARBA00023027"/>
    </source>
</evidence>
<feature type="binding site" evidence="6">
    <location>
        <begin position="15"/>
        <end position="17"/>
    </location>
    <ligand>
        <name>FMN</name>
        <dbReference type="ChEBI" id="CHEBI:58210"/>
    </ligand>
</feature>
<dbReference type="GO" id="GO:0010181">
    <property type="term" value="F:FMN binding"/>
    <property type="evidence" value="ECO:0007669"/>
    <property type="project" value="UniProtKB-UniRule"/>
</dbReference>
<comment type="subunit">
    <text evidence="6">Homodimer.</text>
</comment>
<comment type="caution">
    <text evidence="8">The sequence shown here is derived from an EMBL/GenBank/DDBJ whole genome shotgun (WGS) entry which is preliminary data.</text>
</comment>
<protein>
    <recommendedName>
        <fullName evidence="6">FMN dependent NADH:quinone oxidoreductase</fullName>
        <ecNumber evidence="6">1.6.5.-</ecNumber>
    </recommendedName>
    <alternativeName>
        <fullName evidence="6">Azo-dye reductase</fullName>
    </alternativeName>
    <alternativeName>
        <fullName evidence="6">FMN-dependent NADH-azo compound oxidoreductase</fullName>
    </alternativeName>
    <alternativeName>
        <fullName evidence="6">FMN-dependent NADH-azoreductase</fullName>
        <ecNumber evidence="6">1.7.1.17</ecNumber>
    </alternativeName>
</protein>
<dbReference type="PANTHER" id="PTHR43741">
    <property type="entry name" value="FMN-DEPENDENT NADH-AZOREDUCTASE 1"/>
    <property type="match status" value="1"/>
</dbReference>
<evidence type="ECO:0000256" key="3">
    <source>
        <dbReference type="ARBA" id="ARBA00023002"/>
    </source>
</evidence>
<evidence type="ECO:0000259" key="7">
    <source>
        <dbReference type="Pfam" id="PF02525"/>
    </source>
</evidence>
<accession>A0AB74CXI8</accession>
<comment type="function">
    <text evidence="6">Quinone reductase that provides resistance to thiol-specific stress caused by electrophilic quinones.</text>
</comment>
<proteinExistence type="inferred from homology"/>
<dbReference type="AlphaFoldDB" id="A0AB74CXI8"/>
<dbReference type="Gene3D" id="3.40.50.360">
    <property type="match status" value="1"/>
</dbReference>
<dbReference type="RefSeq" id="WP_095401003.1">
    <property type="nucleotide sequence ID" value="NZ_NQMX01000003.1"/>
</dbReference>
<sequence>MRLLNIVSSPRGARSASIAVANAFIDAFGKACASIEVDTLNVWEEDLPDFDSEAIGAKYKGVSKEPMDSTELSIWVRIQSLVKRFQEADRIVIGVPMWNFCYPYKLKQLIDLVSQRNMLFTFDGDAYGPLLKVPRALVIHVRGQSHDTGAGIGNPGFKYQADYIEFWLKFIGVQDVRSLAVEHTWDAKAQETLERGKARAIAMALDF</sequence>
<dbReference type="EC" id="1.7.1.17" evidence="6"/>
<dbReference type="PANTHER" id="PTHR43741:SF4">
    <property type="entry name" value="FMN-DEPENDENT NADH:QUINONE OXIDOREDUCTASE"/>
    <property type="match status" value="1"/>
</dbReference>
<organism evidence="8 9">
    <name type="scientific">Burkholderia ubonensis</name>
    <dbReference type="NCBI Taxonomy" id="101571"/>
    <lineage>
        <taxon>Bacteria</taxon>
        <taxon>Pseudomonadati</taxon>
        <taxon>Pseudomonadota</taxon>
        <taxon>Betaproteobacteria</taxon>
        <taxon>Burkholderiales</taxon>
        <taxon>Burkholderiaceae</taxon>
        <taxon>Burkholderia</taxon>
        <taxon>Burkholderia cepacia complex</taxon>
    </lineage>
</organism>
<evidence type="ECO:0000256" key="2">
    <source>
        <dbReference type="ARBA" id="ARBA00022643"/>
    </source>
</evidence>
<keyword evidence="2 6" id="KW-0288">FMN</keyword>
<dbReference type="InterPro" id="IPR023048">
    <property type="entry name" value="NADH:quinone_OxRdtase_FMN_depd"/>
</dbReference>
<reference evidence="8 9" key="1">
    <citation type="submission" date="2018-08" db="EMBL/GenBank/DDBJ databases">
        <title>Comparative analysis of Burkholderia isolates from Puerto Rico.</title>
        <authorList>
            <person name="Hall C."/>
            <person name="Sahl J."/>
            <person name="Wagner D."/>
        </authorList>
    </citation>
    <scope>NUCLEOTIDE SEQUENCE [LARGE SCALE GENOMIC DNA]</scope>
    <source>
        <strain evidence="8 9">Bp8964</strain>
    </source>
</reference>